<dbReference type="PANTHER" id="PTHR46364">
    <property type="entry name" value="OS08G0421900 PROTEIN"/>
    <property type="match status" value="1"/>
</dbReference>
<feature type="domain" description="BAH" evidence="3">
    <location>
        <begin position="31"/>
        <end position="144"/>
    </location>
</feature>
<dbReference type="PROSITE" id="PS51038">
    <property type="entry name" value="BAH"/>
    <property type="match status" value="1"/>
</dbReference>
<evidence type="ECO:0000256" key="2">
    <source>
        <dbReference type="ARBA" id="ARBA00022833"/>
    </source>
</evidence>
<accession>A0A176VHS3</accession>
<dbReference type="Proteomes" id="UP000077202">
    <property type="component" value="Unassembled WGS sequence"/>
</dbReference>
<dbReference type="InterPro" id="IPR011011">
    <property type="entry name" value="Znf_FYVE_PHD"/>
</dbReference>
<dbReference type="InterPro" id="IPR043151">
    <property type="entry name" value="BAH_sf"/>
</dbReference>
<reference evidence="4" key="1">
    <citation type="submission" date="2016-03" db="EMBL/GenBank/DDBJ databases">
        <title>Mechanisms controlling the formation of the plant cell surface in tip-growing cells are functionally conserved among land plants.</title>
        <authorList>
            <person name="Honkanen S."/>
            <person name="Jones V.A."/>
            <person name="Morieri G."/>
            <person name="Champion C."/>
            <person name="Hetherington A.J."/>
            <person name="Kelly S."/>
            <person name="Saint-Marcoux D."/>
            <person name="Proust H."/>
            <person name="Prescott H."/>
            <person name="Dolan L."/>
        </authorList>
    </citation>
    <scope>NUCLEOTIDE SEQUENCE [LARGE SCALE GENOMIC DNA]</scope>
    <source>
        <tissue evidence="4">Whole gametophyte</tissue>
    </source>
</reference>
<dbReference type="Pfam" id="PF01426">
    <property type="entry name" value="BAH"/>
    <property type="match status" value="1"/>
</dbReference>
<evidence type="ECO:0000259" key="3">
    <source>
        <dbReference type="PROSITE" id="PS51038"/>
    </source>
</evidence>
<keyword evidence="1" id="KW-0863">Zinc-finger</keyword>
<dbReference type="InterPro" id="IPR001025">
    <property type="entry name" value="BAH_dom"/>
</dbReference>
<dbReference type="AlphaFoldDB" id="A0A176VHS3"/>
<proteinExistence type="predicted"/>
<dbReference type="SMART" id="SM00439">
    <property type="entry name" value="BAH"/>
    <property type="match status" value="1"/>
</dbReference>
<evidence type="ECO:0000313" key="5">
    <source>
        <dbReference type="Proteomes" id="UP000077202"/>
    </source>
</evidence>
<keyword evidence="5" id="KW-1185">Reference proteome</keyword>
<dbReference type="EMBL" id="LVLJ01003604">
    <property type="protein sequence ID" value="OAE20489.1"/>
    <property type="molecule type" value="Genomic_DNA"/>
</dbReference>
<gene>
    <name evidence="4" type="ORF">AXG93_4698s1410</name>
</gene>
<dbReference type="SUPFAM" id="SSF57903">
    <property type="entry name" value="FYVE/PHD zinc finger"/>
    <property type="match status" value="1"/>
</dbReference>
<sequence>MKASNARKKRDDKSRGSFKYVDYVEHVGTHLILFPGDCVLLRSEGPVAPVSVAKIKYLRSDLQMEILWFYRPEETTEGRKAFHGKQELLLSNHSDIQSLEAVEDVCKVYTLCQYMALGKCEKDINDFFSRFEYDVGAGRVSPVSHSLPLHCVCNSPYNPDLEMNFCQDCGLWIHVCCEDEHQDGINQCPQPIKILYNVRVIYVPNNVSSEKGLLVASLMHCLILLFNY</sequence>
<keyword evidence="1" id="KW-0479">Metal-binding</keyword>
<name>A0A176VHS3_MARPO</name>
<dbReference type="GO" id="GO:0003682">
    <property type="term" value="F:chromatin binding"/>
    <property type="evidence" value="ECO:0007669"/>
    <property type="project" value="InterPro"/>
</dbReference>
<keyword evidence="2" id="KW-0862">Zinc</keyword>
<evidence type="ECO:0000313" key="4">
    <source>
        <dbReference type="EMBL" id="OAE20489.1"/>
    </source>
</evidence>
<protein>
    <recommendedName>
        <fullName evidence="3">BAH domain-containing protein</fullName>
    </recommendedName>
</protein>
<comment type="caution">
    <text evidence="4">The sequence shown here is derived from an EMBL/GenBank/DDBJ whole genome shotgun (WGS) entry which is preliminary data.</text>
</comment>
<organism evidence="4 5">
    <name type="scientific">Marchantia polymorpha subsp. ruderalis</name>
    <dbReference type="NCBI Taxonomy" id="1480154"/>
    <lineage>
        <taxon>Eukaryota</taxon>
        <taxon>Viridiplantae</taxon>
        <taxon>Streptophyta</taxon>
        <taxon>Embryophyta</taxon>
        <taxon>Marchantiophyta</taxon>
        <taxon>Marchantiopsida</taxon>
        <taxon>Marchantiidae</taxon>
        <taxon>Marchantiales</taxon>
        <taxon>Marchantiaceae</taxon>
        <taxon>Marchantia</taxon>
    </lineage>
</organism>
<dbReference type="GO" id="GO:0008270">
    <property type="term" value="F:zinc ion binding"/>
    <property type="evidence" value="ECO:0007669"/>
    <property type="project" value="UniProtKB-KW"/>
</dbReference>
<dbReference type="Gene3D" id="2.30.30.490">
    <property type="match status" value="1"/>
</dbReference>
<evidence type="ECO:0000256" key="1">
    <source>
        <dbReference type="ARBA" id="ARBA00022771"/>
    </source>
</evidence>